<accession>A0A0K9NZZ7</accession>
<dbReference type="AlphaFoldDB" id="A0A0K9NZZ7"/>
<reference evidence="2" key="1">
    <citation type="journal article" date="2016" name="Nature">
        <title>The genome of the seagrass Zostera marina reveals angiosperm adaptation to the sea.</title>
        <authorList>
            <person name="Olsen J.L."/>
            <person name="Rouze P."/>
            <person name="Verhelst B."/>
            <person name="Lin Y.-C."/>
            <person name="Bayer T."/>
            <person name="Collen J."/>
            <person name="Dattolo E."/>
            <person name="De Paoli E."/>
            <person name="Dittami S."/>
            <person name="Maumus F."/>
            <person name="Michel G."/>
            <person name="Kersting A."/>
            <person name="Lauritano C."/>
            <person name="Lohaus R."/>
            <person name="Toepel M."/>
            <person name="Tonon T."/>
            <person name="Vanneste K."/>
            <person name="Amirebrahimi M."/>
            <person name="Brakel J."/>
            <person name="Bostroem C."/>
            <person name="Chovatia M."/>
            <person name="Grimwood J."/>
            <person name="Jenkins J.W."/>
            <person name="Jueterbock A."/>
            <person name="Mraz A."/>
            <person name="Stam W.T."/>
            <person name="Tice H."/>
            <person name="Bornberg-Bauer E."/>
            <person name="Green P.J."/>
            <person name="Pearson G.A."/>
            <person name="Procaccini G."/>
            <person name="Duarte C.M."/>
            <person name="Schmutz J."/>
            <person name="Reusch T.B.H."/>
            <person name="Van de Peer Y."/>
        </authorList>
    </citation>
    <scope>NUCLEOTIDE SEQUENCE [LARGE SCALE GENOMIC DNA]</scope>
    <source>
        <strain evidence="2">cv. Finnish</strain>
    </source>
</reference>
<gene>
    <name evidence="1" type="ORF">ZOSMA_51G00470</name>
</gene>
<dbReference type="EMBL" id="LFYR01001470">
    <property type="protein sequence ID" value="KMZ61557.1"/>
    <property type="molecule type" value="Genomic_DNA"/>
</dbReference>
<evidence type="ECO:0000313" key="1">
    <source>
        <dbReference type="EMBL" id="KMZ61557.1"/>
    </source>
</evidence>
<name>A0A0K9NZZ7_ZOSMR</name>
<keyword evidence="2" id="KW-1185">Reference proteome</keyword>
<dbReference type="STRING" id="29655.A0A0K9NZZ7"/>
<proteinExistence type="predicted"/>
<organism evidence="1 2">
    <name type="scientific">Zostera marina</name>
    <name type="common">Eelgrass</name>
    <dbReference type="NCBI Taxonomy" id="29655"/>
    <lineage>
        <taxon>Eukaryota</taxon>
        <taxon>Viridiplantae</taxon>
        <taxon>Streptophyta</taxon>
        <taxon>Embryophyta</taxon>
        <taxon>Tracheophyta</taxon>
        <taxon>Spermatophyta</taxon>
        <taxon>Magnoliopsida</taxon>
        <taxon>Liliopsida</taxon>
        <taxon>Zosteraceae</taxon>
        <taxon>Zostera</taxon>
    </lineage>
</organism>
<evidence type="ECO:0000313" key="2">
    <source>
        <dbReference type="Proteomes" id="UP000036987"/>
    </source>
</evidence>
<dbReference type="OrthoDB" id="4914at2759"/>
<protein>
    <submittedName>
        <fullName evidence="1">Uncharacterized protein</fullName>
    </submittedName>
</protein>
<comment type="caution">
    <text evidence="1">The sequence shown here is derived from an EMBL/GenBank/DDBJ whole genome shotgun (WGS) entry which is preliminary data.</text>
</comment>
<dbReference type="PANTHER" id="PTHR34679:SF2">
    <property type="entry name" value="OS02G0122500 PROTEIN"/>
    <property type="match status" value="1"/>
</dbReference>
<sequence length="60" mass="6665">MECMISLIYDFGNEYNSGSESLAVSGEFGILEGRTVALGHPILMRGIFVYTLWAGYLGWQ</sequence>
<dbReference type="PANTHER" id="PTHR34679">
    <property type="match status" value="1"/>
</dbReference>
<dbReference type="Proteomes" id="UP000036987">
    <property type="component" value="Unassembled WGS sequence"/>
</dbReference>